<dbReference type="CDD" id="cd18790">
    <property type="entry name" value="SF2_C_UvrB"/>
    <property type="match status" value="1"/>
</dbReference>
<dbReference type="SMART" id="SM00490">
    <property type="entry name" value="HELICc"/>
    <property type="match status" value="1"/>
</dbReference>
<keyword evidence="5 13" id="KW-0227">DNA damage</keyword>
<comment type="domain">
    <text evidence="13">The beta-hairpin motif is involved in DNA binding.</text>
</comment>
<dbReference type="GO" id="GO:0009432">
    <property type="term" value="P:SOS response"/>
    <property type="evidence" value="ECO:0007669"/>
    <property type="project" value="UniProtKB-UniRule"/>
</dbReference>
<dbReference type="OrthoDB" id="9806651at2"/>
<dbReference type="Pfam" id="PF04851">
    <property type="entry name" value="ResIII"/>
    <property type="match status" value="1"/>
</dbReference>
<comment type="subcellular location">
    <subcellularLocation>
        <location evidence="1 13 14">Cytoplasm</location>
    </subcellularLocation>
</comment>
<evidence type="ECO:0000313" key="20">
    <source>
        <dbReference type="Proteomes" id="UP000321899"/>
    </source>
</evidence>
<evidence type="ECO:0000256" key="15">
    <source>
        <dbReference type="SAM" id="MobiDB-lite"/>
    </source>
</evidence>
<evidence type="ECO:0000256" key="13">
    <source>
        <dbReference type="HAMAP-Rule" id="MF_00204"/>
    </source>
</evidence>
<evidence type="ECO:0000256" key="11">
    <source>
        <dbReference type="ARBA" id="ARBA00026033"/>
    </source>
</evidence>
<proteinExistence type="inferred from homology"/>
<keyword evidence="20" id="KW-1185">Reference proteome</keyword>
<evidence type="ECO:0000256" key="2">
    <source>
        <dbReference type="ARBA" id="ARBA00008533"/>
    </source>
</evidence>
<dbReference type="AlphaFoldDB" id="A0A5Q4VHU3"/>
<protein>
    <recommendedName>
        <fullName evidence="12 13">UvrABC system protein B</fullName>
        <shortName evidence="13">Protein UvrB</shortName>
    </recommendedName>
    <alternativeName>
        <fullName evidence="13">Excinuclease ABC subunit B</fullName>
    </alternativeName>
</protein>
<keyword evidence="6 13" id="KW-0228">DNA excision</keyword>
<dbReference type="GO" id="GO:0009380">
    <property type="term" value="C:excinuclease repair complex"/>
    <property type="evidence" value="ECO:0007669"/>
    <property type="project" value="InterPro"/>
</dbReference>
<dbReference type="EMBL" id="VDMB01000003">
    <property type="protein sequence ID" value="TYT75561.1"/>
    <property type="molecule type" value="Genomic_DNA"/>
</dbReference>
<evidence type="ECO:0000256" key="10">
    <source>
        <dbReference type="ARBA" id="ARBA00023236"/>
    </source>
</evidence>
<dbReference type="CDD" id="cd17916">
    <property type="entry name" value="DEXHc_UvrB"/>
    <property type="match status" value="1"/>
</dbReference>
<dbReference type="InterPro" id="IPR006935">
    <property type="entry name" value="Helicase/UvrB_N"/>
</dbReference>
<keyword evidence="7 13" id="KW-0067">ATP-binding</keyword>
<comment type="function">
    <text evidence="13">The UvrABC repair system catalyzes the recognition and processing of DNA lesions. A damage recognition complex composed of 2 UvrA and 2 UvrB subunits scans DNA for abnormalities. Upon binding of the UvrA(2)B(2) complex to a putative damaged site, the DNA wraps around one UvrB monomer. DNA wrap is dependent on ATP binding by UvrB and probably causes local melting of the DNA helix, facilitating insertion of UvrB beta-hairpin between the DNA strands. Then UvrB probes one DNA strand for the presence of a lesion. If a lesion is found the UvrA subunits dissociate and the UvrB-DNA preincision complex is formed. This complex is subsequently bound by UvrC and the second UvrB is released. If no lesion is found, the DNA wraps around the other UvrB subunit that will check the other stand for damage.</text>
</comment>
<comment type="subunit">
    <text evidence="11 13 14">Forms a heterotetramer with UvrA during the search for lesions. Interacts with UvrC in an incision complex.</text>
</comment>
<dbReference type="InterPro" id="IPR041471">
    <property type="entry name" value="UvrB_inter"/>
</dbReference>
<evidence type="ECO:0000256" key="5">
    <source>
        <dbReference type="ARBA" id="ARBA00022763"/>
    </source>
</evidence>
<evidence type="ECO:0000256" key="8">
    <source>
        <dbReference type="ARBA" id="ARBA00022881"/>
    </source>
</evidence>
<dbReference type="Pfam" id="PF02151">
    <property type="entry name" value="UVR"/>
    <property type="match status" value="1"/>
</dbReference>
<dbReference type="PANTHER" id="PTHR24029:SF0">
    <property type="entry name" value="UVRABC SYSTEM PROTEIN B"/>
    <property type="match status" value="1"/>
</dbReference>
<evidence type="ECO:0000256" key="14">
    <source>
        <dbReference type="RuleBase" id="RU003587"/>
    </source>
</evidence>
<dbReference type="Pfam" id="PF17757">
    <property type="entry name" value="UvrB_inter"/>
    <property type="match status" value="1"/>
</dbReference>
<feature type="domain" description="Helicase C-terminal" evidence="18">
    <location>
        <begin position="464"/>
        <end position="626"/>
    </location>
</feature>
<feature type="domain" description="Helicase ATP-binding" evidence="17">
    <location>
        <begin position="59"/>
        <end position="190"/>
    </location>
</feature>
<dbReference type="PROSITE" id="PS51194">
    <property type="entry name" value="HELICASE_CTER"/>
    <property type="match status" value="1"/>
</dbReference>
<dbReference type="InterPro" id="IPR001650">
    <property type="entry name" value="Helicase_C-like"/>
</dbReference>
<evidence type="ECO:0000313" key="19">
    <source>
        <dbReference type="EMBL" id="TYT75561.1"/>
    </source>
</evidence>
<accession>A0A5Q4VHU3</accession>
<reference evidence="19 20" key="1">
    <citation type="submission" date="2019-06" db="EMBL/GenBank/DDBJ databases">
        <title>Desulfobotulus mexicanus sp. nov., a novel sulfate-reducing bacterium isolated from the sediment of an alkaline crater lake in Mexico.</title>
        <authorList>
            <person name="Hirschler-Rea A."/>
        </authorList>
    </citation>
    <scope>NUCLEOTIDE SEQUENCE [LARGE SCALE GENOMIC DNA]</scope>
    <source>
        <strain evidence="19 20">PAR22N</strain>
    </source>
</reference>
<keyword evidence="8 13" id="KW-0267">Excision nuclease</keyword>
<keyword evidence="4 13" id="KW-0547">Nucleotide-binding</keyword>
<dbReference type="InterPro" id="IPR014001">
    <property type="entry name" value="Helicase_ATP-bd"/>
</dbReference>
<gene>
    <name evidence="13 19" type="primary">uvrB</name>
    <name evidence="19" type="ORF">FIM25_03740</name>
</gene>
<feature type="binding site" evidence="13">
    <location>
        <begin position="72"/>
        <end position="79"/>
    </location>
    <ligand>
        <name>ATP</name>
        <dbReference type="ChEBI" id="CHEBI:30616"/>
    </ligand>
</feature>
<feature type="region of interest" description="Disordered" evidence="15">
    <location>
        <begin position="1"/>
        <end position="31"/>
    </location>
</feature>
<dbReference type="GO" id="GO:0005524">
    <property type="term" value="F:ATP binding"/>
    <property type="evidence" value="ECO:0007669"/>
    <property type="project" value="UniProtKB-UniRule"/>
</dbReference>
<dbReference type="Proteomes" id="UP000321899">
    <property type="component" value="Unassembled WGS sequence"/>
</dbReference>
<dbReference type="GO" id="GO:0016887">
    <property type="term" value="F:ATP hydrolysis activity"/>
    <property type="evidence" value="ECO:0007669"/>
    <property type="project" value="InterPro"/>
</dbReference>
<dbReference type="PANTHER" id="PTHR24029">
    <property type="entry name" value="UVRABC SYSTEM PROTEIN B"/>
    <property type="match status" value="1"/>
</dbReference>
<keyword evidence="9 13" id="KW-0234">DNA repair</keyword>
<evidence type="ECO:0000259" key="17">
    <source>
        <dbReference type="PROSITE" id="PS51192"/>
    </source>
</evidence>
<dbReference type="PROSITE" id="PS51192">
    <property type="entry name" value="HELICASE_ATP_BIND_1"/>
    <property type="match status" value="1"/>
</dbReference>
<dbReference type="InterPro" id="IPR004807">
    <property type="entry name" value="UvrB"/>
</dbReference>
<dbReference type="GO" id="GO:0003677">
    <property type="term" value="F:DNA binding"/>
    <property type="evidence" value="ECO:0007669"/>
    <property type="project" value="UniProtKB-UniRule"/>
</dbReference>
<dbReference type="RefSeq" id="WP_139446454.1">
    <property type="nucleotide sequence ID" value="NZ_VDMB01000003.1"/>
</dbReference>
<dbReference type="GO" id="GO:0005737">
    <property type="term" value="C:cytoplasm"/>
    <property type="evidence" value="ECO:0007669"/>
    <property type="project" value="UniProtKB-SubCell"/>
</dbReference>
<evidence type="ECO:0000256" key="7">
    <source>
        <dbReference type="ARBA" id="ARBA00022840"/>
    </source>
</evidence>
<dbReference type="Pfam" id="PF12344">
    <property type="entry name" value="UvrB"/>
    <property type="match status" value="1"/>
</dbReference>
<dbReference type="Gene3D" id="4.10.860.10">
    <property type="entry name" value="UVR domain"/>
    <property type="match status" value="1"/>
</dbReference>
<dbReference type="GO" id="GO:0009381">
    <property type="term" value="F:excinuclease ABC activity"/>
    <property type="evidence" value="ECO:0007669"/>
    <property type="project" value="UniProtKB-UniRule"/>
</dbReference>
<sequence length="700" mass="78599">MKADQKKKSRSSLLAVSSEKGSEKSPEVPDYSGFDGDFHIVSAFEPKGDQPAAIDALVRGIREQAPHQVLLGVTGSGKTFTMAHVIAAAKRPALIIAPNKTLAAQLFNEFRQLFPHNAVEYFVSYYDYYQPEAYIPSSDTYIAKDSAINEMIDKMRHSATRSVLTRRDVIVVASVSCIYGLGAPEDYLALRVELATGQEKGRDRLLRELTAMQYTRSDLDFHRGTFRVRGDRVEIFPAYEEDRAVRVEFFGDEIEGLAEIDPLRGEILRKMRTTAIFPGSHYVTEKATRKRAVAAIEAELKERISFLRSENKLVEAQRIEERTNYDLEMLREIGYCTGIENYSRHLTGRNPGEPPPTLFDYFPDDLLIFFDESHIAVPQVGGMYKGDRSRKETLVNFGFRLPSALDNRPLRFPEFEKKAEQVIYVSATPADHELEKAGDRVAEQIVRPTGLVDPPIEVRSAEHQVDDLYDEIKACLELGGKVLVTTLTKRMAEDLTDYYTDTGIRVRYLHSDISTLERIEIIQDLRMDRFDVLVGINLLREGLDIPEVALVAILDADKEGFLRSARSLIQTCGRAARNVIGRVIMYADRITPSMAKCLEETGRRRSIQQAYNETHGITPVSTTKVIGSMAVFGVADGDSIGMDMAAESSAPFEVEKKGGDLRSIIAGLEAEMMAASEELAFERAARLRDRIRELRSLQDL</sequence>
<dbReference type="SUPFAM" id="SSF46600">
    <property type="entry name" value="C-terminal UvrC-binding domain of UvrB"/>
    <property type="match status" value="1"/>
</dbReference>
<keyword evidence="3 13" id="KW-0963">Cytoplasm</keyword>
<dbReference type="NCBIfam" id="TIGR00631">
    <property type="entry name" value="uvrb"/>
    <property type="match status" value="1"/>
</dbReference>
<comment type="similarity">
    <text evidence="2 13 14">Belongs to the UvrB family.</text>
</comment>
<dbReference type="Pfam" id="PF00271">
    <property type="entry name" value="Helicase_C"/>
    <property type="match status" value="1"/>
</dbReference>
<dbReference type="InterPro" id="IPR027417">
    <property type="entry name" value="P-loop_NTPase"/>
</dbReference>
<dbReference type="NCBIfam" id="NF003673">
    <property type="entry name" value="PRK05298.1"/>
    <property type="match status" value="1"/>
</dbReference>
<dbReference type="InterPro" id="IPR001943">
    <property type="entry name" value="UVR_dom"/>
</dbReference>
<dbReference type="HAMAP" id="MF_00204">
    <property type="entry name" value="UvrB"/>
    <property type="match status" value="1"/>
</dbReference>
<evidence type="ECO:0000256" key="9">
    <source>
        <dbReference type="ARBA" id="ARBA00023204"/>
    </source>
</evidence>
<evidence type="ECO:0000256" key="3">
    <source>
        <dbReference type="ARBA" id="ARBA00022490"/>
    </source>
</evidence>
<dbReference type="SUPFAM" id="SSF52540">
    <property type="entry name" value="P-loop containing nucleoside triphosphate hydrolases"/>
    <property type="match status" value="2"/>
</dbReference>
<dbReference type="GO" id="GO:0006289">
    <property type="term" value="P:nucleotide-excision repair"/>
    <property type="evidence" value="ECO:0007669"/>
    <property type="project" value="UniProtKB-UniRule"/>
</dbReference>
<evidence type="ECO:0000259" key="18">
    <source>
        <dbReference type="PROSITE" id="PS51194"/>
    </source>
</evidence>
<evidence type="ECO:0000256" key="12">
    <source>
        <dbReference type="ARBA" id="ARBA00029504"/>
    </source>
</evidence>
<organism evidence="19 20">
    <name type="scientific">Desulfobotulus mexicanus</name>
    <dbReference type="NCBI Taxonomy" id="2586642"/>
    <lineage>
        <taxon>Bacteria</taxon>
        <taxon>Pseudomonadati</taxon>
        <taxon>Thermodesulfobacteriota</taxon>
        <taxon>Desulfobacteria</taxon>
        <taxon>Desulfobacterales</taxon>
        <taxon>Desulfobacteraceae</taxon>
        <taxon>Desulfobotulus</taxon>
    </lineage>
</organism>
<dbReference type="InterPro" id="IPR024759">
    <property type="entry name" value="UvrB_YAD/RRR_dom"/>
</dbReference>
<feature type="short sequence motif" description="Beta-hairpin" evidence="13">
    <location>
        <begin position="125"/>
        <end position="148"/>
    </location>
</feature>
<keyword evidence="10 13" id="KW-0742">SOS response</keyword>
<comment type="caution">
    <text evidence="19">The sequence shown here is derived from an EMBL/GenBank/DDBJ whole genome shotgun (WGS) entry which is preliminary data.</text>
</comment>
<evidence type="ECO:0000259" key="16">
    <source>
        <dbReference type="PROSITE" id="PS50151"/>
    </source>
</evidence>
<feature type="domain" description="UVR" evidence="16">
    <location>
        <begin position="662"/>
        <end position="697"/>
    </location>
</feature>
<evidence type="ECO:0000256" key="6">
    <source>
        <dbReference type="ARBA" id="ARBA00022769"/>
    </source>
</evidence>
<dbReference type="SMART" id="SM00487">
    <property type="entry name" value="DEXDc"/>
    <property type="match status" value="1"/>
</dbReference>
<name>A0A5Q4VHU3_9BACT</name>
<dbReference type="PROSITE" id="PS50151">
    <property type="entry name" value="UVR"/>
    <property type="match status" value="1"/>
</dbReference>
<dbReference type="Gene3D" id="3.40.50.300">
    <property type="entry name" value="P-loop containing nucleotide triphosphate hydrolases"/>
    <property type="match status" value="3"/>
</dbReference>
<dbReference type="InterPro" id="IPR036876">
    <property type="entry name" value="UVR_dom_sf"/>
</dbReference>
<evidence type="ECO:0000256" key="1">
    <source>
        <dbReference type="ARBA" id="ARBA00004496"/>
    </source>
</evidence>
<evidence type="ECO:0000256" key="4">
    <source>
        <dbReference type="ARBA" id="ARBA00022741"/>
    </source>
</evidence>